<gene>
    <name evidence="1" type="ORF">ACFFU4_17915</name>
</gene>
<evidence type="ECO:0000313" key="1">
    <source>
        <dbReference type="EMBL" id="MFB9151630.1"/>
    </source>
</evidence>
<comment type="caution">
    <text evidence="1">The sequence shown here is derived from an EMBL/GenBank/DDBJ whole genome shotgun (WGS) entry which is preliminary data.</text>
</comment>
<keyword evidence="2" id="KW-1185">Reference proteome</keyword>
<dbReference type="Proteomes" id="UP001589670">
    <property type="component" value="Unassembled WGS sequence"/>
</dbReference>
<proteinExistence type="predicted"/>
<sequence>MSRKKNNSNDKTGLTIDYSRMGIMTIEEFKQALWTDIQILKDEHNVKYVTKPKLKLGLTDAFGECAPLRGRYDGKPIYRLHTQYNRPACWDYDLS</sequence>
<name>A0ABV5I4K8_9RHOB</name>
<dbReference type="RefSeq" id="WP_377071260.1">
    <property type="nucleotide sequence ID" value="NZ_JBHMEC010000038.1"/>
</dbReference>
<protein>
    <submittedName>
        <fullName evidence="1">Uncharacterized protein</fullName>
    </submittedName>
</protein>
<accession>A0ABV5I4K8</accession>
<organism evidence="1 2">
    <name type="scientific">Roseovarius ramblicola</name>
    <dbReference type="NCBI Taxonomy" id="2022336"/>
    <lineage>
        <taxon>Bacteria</taxon>
        <taxon>Pseudomonadati</taxon>
        <taxon>Pseudomonadota</taxon>
        <taxon>Alphaproteobacteria</taxon>
        <taxon>Rhodobacterales</taxon>
        <taxon>Roseobacteraceae</taxon>
        <taxon>Roseovarius</taxon>
    </lineage>
</organism>
<evidence type="ECO:0000313" key="2">
    <source>
        <dbReference type="Proteomes" id="UP001589670"/>
    </source>
</evidence>
<reference evidence="1 2" key="1">
    <citation type="submission" date="2024-09" db="EMBL/GenBank/DDBJ databases">
        <authorList>
            <person name="Sun Q."/>
            <person name="Mori K."/>
        </authorList>
    </citation>
    <scope>NUCLEOTIDE SEQUENCE [LARGE SCALE GENOMIC DNA]</scope>
    <source>
        <strain evidence="1 2">CECT 9424</strain>
    </source>
</reference>
<dbReference type="EMBL" id="JBHMEC010000038">
    <property type="protein sequence ID" value="MFB9151630.1"/>
    <property type="molecule type" value="Genomic_DNA"/>
</dbReference>